<gene>
    <name evidence="2" type="ordered locus">KNP414_00501</name>
</gene>
<dbReference type="InterPro" id="IPR052716">
    <property type="entry name" value="MOSC_domain"/>
</dbReference>
<dbReference type="PROSITE" id="PS51340">
    <property type="entry name" value="MOSC"/>
    <property type="match status" value="1"/>
</dbReference>
<sequence>MARTCYEARVAAVLAARQPKSFVTSREPELAIELGGIPGDRHYGLFRKADSRQSFYPRGTLIANRRQISIVSSEECDLIAGAMGIPEVRPEWLGANLLFEGYPQLTSLPLGSRLLFPEACGLIGEGENPPCKGPGKEIAEALQLPELAGRFVKAAKHRRGIVCSVEREGRIREGDTVRIFLP</sequence>
<accession>F8FPY4</accession>
<dbReference type="PANTHER" id="PTHR36930:SF1">
    <property type="entry name" value="MOSC DOMAIN-CONTAINING PROTEIN"/>
    <property type="match status" value="1"/>
</dbReference>
<dbReference type="InterPro" id="IPR005302">
    <property type="entry name" value="MoCF_Sase_C"/>
</dbReference>
<dbReference type="Proteomes" id="UP000006620">
    <property type="component" value="Chromosome"/>
</dbReference>
<dbReference type="KEGG" id="pms:KNP414_00501"/>
<dbReference type="InterPro" id="IPR011037">
    <property type="entry name" value="Pyrv_Knase-like_insert_dom_sf"/>
</dbReference>
<organism evidence="2 3">
    <name type="scientific">Paenibacillus mucilaginosus (strain KNP414)</name>
    <dbReference type="NCBI Taxonomy" id="1036673"/>
    <lineage>
        <taxon>Bacteria</taxon>
        <taxon>Bacillati</taxon>
        <taxon>Bacillota</taxon>
        <taxon>Bacilli</taxon>
        <taxon>Bacillales</taxon>
        <taxon>Paenibacillaceae</taxon>
        <taxon>Paenibacillus</taxon>
    </lineage>
</organism>
<feature type="domain" description="MOSC" evidence="1">
    <location>
        <begin position="23"/>
        <end position="180"/>
    </location>
</feature>
<dbReference type="RefSeq" id="WP_013914292.1">
    <property type="nucleotide sequence ID" value="NC_015690.1"/>
</dbReference>
<dbReference type="GO" id="GO:0030151">
    <property type="term" value="F:molybdenum ion binding"/>
    <property type="evidence" value="ECO:0007669"/>
    <property type="project" value="InterPro"/>
</dbReference>
<dbReference type="Pfam" id="PF03473">
    <property type="entry name" value="MOSC"/>
    <property type="match status" value="1"/>
</dbReference>
<proteinExistence type="predicted"/>
<dbReference type="EMBL" id="CP002869">
    <property type="protein sequence ID" value="AEI39126.1"/>
    <property type="molecule type" value="Genomic_DNA"/>
</dbReference>
<dbReference type="PANTHER" id="PTHR36930">
    <property type="entry name" value="METAL-SULFUR CLUSTER BIOSYNTHESIS PROTEINS YUAD-RELATED"/>
    <property type="match status" value="1"/>
</dbReference>
<dbReference type="GO" id="GO:0003824">
    <property type="term" value="F:catalytic activity"/>
    <property type="evidence" value="ECO:0007669"/>
    <property type="project" value="InterPro"/>
</dbReference>
<dbReference type="AlphaFoldDB" id="F8FPY4"/>
<protein>
    <submittedName>
        <fullName evidence="2">MOSC domain-containing protein</fullName>
    </submittedName>
</protein>
<dbReference type="Gene3D" id="2.40.33.20">
    <property type="entry name" value="PK beta-barrel domain-like"/>
    <property type="match status" value="1"/>
</dbReference>
<dbReference type="GO" id="GO:0030170">
    <property type="term" value="F:pyridoxal phosphate binding"/>
    <property type="evidence" value="ECO:0007669"/>
    <property type="project" value="InterPro"/>
</dbReference>
<dbReference type="SUPFAM" id="SSF50800">
    <property type="entry name" value="PK beta-barrel domain-like"/>
    <property type="match status" value="1"/>
</dbReference>
<reference evidence="3" key="1">
    <citation type="submission" date="2011-06" db="EMBL/GenBank/DDBJ databases">
        <title>Complete genome sequence of Paenibacillus mucilaginosus KNP414.</title>
        <authorList>
            <person name="Wang J."/>
            <person name="Hu S."/>
            <person name="Hu X."/>
            <person name="Zhang B."/>
            <person name="Dong D."/>
            <person name="Zhang S."/>
            <person name="Zhao K."/>
            <person name="Wu D."/>
        </authorList>
    </citation>
    <scope>NUCLEOTIDE SEQUENCE [LARGE SCALE GENOMIC DNA]</scope>
    <source>
        <strain evidence="3">KNP414</strain>
    </source>
</reference>
<evidence type="ECO:0000313" key="2">
    <source>
        <dbReference type="EMBL" id="AEI39126.1"/>
    </source>
</evidence>
<evidence type="ECO:0000313" key="3">
    <source>
        <dbReference type="Proteomes" id="UP000006620"/>
    </source>
</evidence>
<dbReference type="PATRIC" id="fig|1036673.3.peg.453"/>
<reference evidence="2 3" key="2">
    <citation type="journal article" date="2013" name="Genome Announc.">
        <title>Genome Sequence of Growth-Improving Paenibacillus mucilaginosus Strain KNP414.</title>
        <authorList>
            <person name="Lu J.J."/>
            <person name="Wang J.F."/>
            <person name="Hu X.F."/>
        </authorList>
    </citation>
    <scope>NUCLEOTIDE SEQUENCE [LARGE SCALE GENOMIC DNA]</scope>
    <source>
        <strain evidence="2 3">KNP414</strain>
    </source>
</reference>
<dbReference type="HOGENOM" id="CLU_115757_0_0_9"/>
<name>F8FPY4_PAEMK</name>
<evidence type="ECO:0000259" key="1">
    <source>
        <dbReference type="PROSITE" id="PS51340"/>
    </source>
</evidence>